<sequence length="613" mass="66216">MADEPRPPRRAEADRTGQAQAASGGYANSGVHIGSVYSYPRARSRYREQVRQIAPPELVGRDEELAELAAFCVDGPPYAWWRATKWAGKSALMAWFVLHPPTGVRVVSFFVTGRLAGQDHRGAFVDVVLEQLAELLGEPLPTFLPEVTREHHLVGMFAEAAELCRGKGEQLVLVVDGLDEDRGAGGNSIAALLPVKPPDGMRVIVVGRPNPPVPVDVDRDHPLRAPGIVRPLTTSPAARVIRDDMELELDRLLSGTPAEQDLLGLLTAAAGGLSGADLAELTESTPAAIRRNLRAVAARSFETRPGHWQGPDVYLLGHEELQATAEEEFGAARLGQYRERLHAWADGYRARGWPAGTPEYLLRGYFRMLVASGDLPRMAGCATDSRRHDRLLDLSGGDLDAIGEIAACQEAVLAQDDPDLVAMARLAVHRDRLIERNSNIPRELPALWALLGQQARAEALVRMIPDLLGQGSASVSLARTLAAQGELTAAREVAKSIVLTGQQAEAMITLIRPLVQRGETTTPRQVADSMPSPDWRVEALVAVADALLDHQEPRQAAFCLDAAEEIASAIPAPYRRAEALICVAGGLVAAGEFDRAKDVLQEIIAHSRASLEI</sequence>
<dbReference type="EMBL" id="KF264539">
    <property type="protein sequence ID" value="AGS49349.1"/>
    <property type="molecule type" value="Genomic_DNA"/>
</dbReference>
<dbReference type="AlphaFoldDB" id="S5UAL9"/>
<proteinExistence type="predicted"/>
<organism evidence="2">
    <name type="scientific">uncultured bacterium esnapd2</name>
    <dbReference type="NCBI Taxonomy" id="1366601"/>
    <lineage>
        <taxon>Bacteria</taxon>
        <taxon>environmental samples</taxon>
    </lineage>
</organism>
<accession>S5UAL9</accession>
<feature type="non-terminal residue" evidence="2">
    <location>
        <position position="613"/>
    </location>
</feature>
<protein>
    <submittedName>
        <fullName evidence="2">Uncharacterized protein</fullName>
    </submittedName>
</protein>
<dbReference type="Gene3D" id="1.25.40.10">
    <property type="entry name" value="Tetratricopeptide repeat domain"/>
    <property type="match status" value="1"/>
</dbReference>
<reference evidence="2" key="1">
    <citation type="journal article" date="2013" name="Proc. Natl. Acad. Sci. U.S.A.">
        <title>Mapping gene clusters within arrayed metagenomic libraries to expand the structural diversity of biomedically relevant natural products.</title>
        <authorList>
            <person name="Owen J.G."/>
            <person name="Reddy B.V."/>
            <person name="Ternei M.A."/>
            <person name="Charlop-Powers Z."/>
            <person name="Calle P.Y."/>
            <person name="Kim J.H."/>
            <person name="Brady S.F."/>
        </authorList>
    </citation>
    <scope>NUCLEOTIDE SEQUENCE</scope>
</reference>
<feature type="region of interest" description="Disordered" evidence="1">
    <location>
        <begin position="1"/>
        <end position="26"/>
    </location>
</feature>
<evidence type="ECO:0000313" key="2">
    <source>
        <dbReference type="EMBL" id="AGS49349.1"/>
    </source>
</evidence>
<feature type="compositionally biased region" description="Basic and acidic residues" evidence="1">
    <location>
        <begin position="1"/>
        <end position="15"/>
    </location>
</feature>
<dbReference type="InterPro" id="IPR011990">
    <property type="entry name" value="TPR-like_helical_dom_sf"/>
</dbReference>
<name>S5UAL9_9BACT</name>
<evidence type="ECO:0000256" key="1">
    <source>
        <dbReference type="SAM" id="MobiDB-lite"/>
    </source>
</evidence>